<name>A0A7J4JWU3_9ARCH</name>
<feature type="transmembrane region" description="Helical" evidence="6">
    <location>
        <begin position="420"/>
        <end position="439"/>
    </location>
</feature>
<evidence type="ECO:0000256" key="5">
    <source>
        <dbReference type="ARBA" id="ARBA00023136"/>
    </source>
</evidence>
<keyword evidence="3 6" id="KW-0812">Transmembrane</keyword>
<reference evidence="8" key="3">
    <citation type="submission" date="2021-05" db="EMBL/GenBank/DDBJ databases">
        <title>Protein family content uncovers lineage relationships and bacterial pathway maintenance mechanisms in DPANN archaea.</title>
        <authorList>
            <person name="Castelle C.J."/>
            <person name="Meheust R."/>
            <person name="Jaffe A.L."/>
            <person name="Seitz K."/>
            <person name="Gong X."/>
            <person name="Baker B.J."/>
            <person name="Banfield J.F."/>
        </authorList>
    </citation>
    <scope>NUCLEOTIDE SEQUENCE</scope>
    <source>
        <strain evidence="8">RIFCSPLOWO2_01_FULL_43_13</strain>
    </source>
</reference>
<dbReference type="InterPro" id="IPR002797">
    <property type="entry name" value="Polysacc_synth"/>
</dbReference>
<feature type="transmembrane region" description="Helical" evidence="6">
    <location>
        <begin position="250"/>
        <end position="275"/>
    </location>
</feature>
<dbReference type="GO" id="GO:0005886">
    <property type="term" value="C:plasma membrane"/>
    <property type="evidence" value="ECO:0007669"/>
    <property type="project" value="UniProtKB-SubCell"/>
</dbReference>
<dbReference type="PANTHER" id="PTHR30250">
    <property type="entry name" value="PST FAMILY PREDICTED COLANIC ACID TRANSPORTER"/>
    <property type="match status" value="1"/>
</dbReference>
<feature type="transmembrane region" description="Helical" evidence="6">
    <location>
        <begin position="296"/>
        <end position="313"/>
    </location>
</feature>
<feature type="transmembrane region" description="Helical" evidence="6">
    <location>
        <begin position="152"/>
        <end position="172"/>
    </location>
</feature>
<feature type="transmembrane region" description="Helical" evidence="6">
    <location>
        <begin position="211"/>
        <end position="230"/>
    </location>
</feature>
<organism evidence="7 9">
    <name type="scientific">Candidatus Iainarchaeum sp</name>
    <dbReference type="NCBI Taxonomy" id="3101447"/>
    <lineage>
        <taxon>Archaea</taxon>
        <taxon>Candidatus Iainarchaeota</taxon>
        <taxon>Candidatus Iainarchaeia</taxon>
        <taxon>Candidatus Iainarchaeales</taxon>
        <taxon>Candidatus Iainarchaeaceae</taxon>
        <taxon>Candidatus Iainarchaeum</taxon>
    </lineage>
</organism>
<dbReference type="Proteomes" id="UP000590964">
    <property type="component" value="Unassembled WGS sequence"/>
</dbReference>
<evidence type="ECO:0000256" key="2">
    <source>
        <dbReference type="ARBA" id="ARBA00022475"/>
    </source>
</evidence>
<keyword evidence="4 6" id="KW-1133">Transmembrane helix</keyword>
<dbReference type="InterPro" id="IPR050833">
    <property type="entry name" value="Poly_Biosynth_Transport"/>
</dbReference>
<evidence type="ECO:0000256" key="3">
    <source>
        <dbReference type="ARBA" id="ARBA00022692"/>
    </source>
</evidence>
<feature type="transmembrane region" description="Helical" evidence="6">
    <location>
        <begin position="7"/>
        <end position="26"/>
    </location>
</feature>
<dbReference type="Pfam" id="PF01943">
    <property type="entry name" value="Polysacc_synt"/>
    <property type="match status" value="1"/>
</dbReference>
<reference evidence="9" key="1">
    <citation type="journal article" date="2020" name="bioRxiv">
        <title>A rank-normalized archaeal taxonomy based on genome phylogeny resolves widespread incomplete and uneven classifications.</title>
        <authorList>
            <person name="Rinke C."/>
            <person name="Chuvochina M."/>
            <person name="Mussig A.J."/>
            <person name="Chaumeil P.-A."/>
            <person name="Waite D.W."/>
            <person name="Whitman W.B."/>
            <person name="Parks D.H."/>
            <person name="Hugenholtz P."/>
        </authorList>
    </citation>
    <scope>NUCLEOTIDE SEQUENCE [LARGE SCALE GENOMIC DNA]</scope>
</reference>
<reference evidence="8" key="2">
    <citation type="submission" date="2021-03" db="EMBL/GenBank/DDBJ databases">
        <authorList>
            <person name="Jaffe A."/>
        </authorList>
    </citation>
    <scope>NUCLEOTIDE SEQUENCE</scope>
    <source>
        <strain evidence="8">RIFCSPLOWO2_01_FULL_43_13</strain>
    </source>
</reference>
<sequence length="482" mass="51908">MTSLGKGALLLLFSYAIFFITGYGIYFGLARILTLEDFGTYGVIIALVSVVTVVFGDSARQIVSKFASQAPKAHLRSLALHSLRVFFIAGLVLSVIFFLASGLLALLLNDSSLTPLIQFSSILILLQLEFSVLVGFLNGLHSFKRQAFLESSYYVLKLAFVLALPLLGFGLFGAIGGFIIAVLAALALGFLACFKSLFSKGKSASRLKAKNFLHFSIGVFLTTLALHLLNNLDLFFAKALSPSGSSGILAGYYIAASTIARMPQVFGIALAGVLFPLVVKSFSKRRDFALRQARNAFQYALMALAFFAAFFLANPGEVLLLAFSPEFLPAVPALEALLFGASIYSLFFLLVVSMMAVGKPFRAFSIALAVLALQFLLTFFLAPLGLFGIAAALSISLLAGFFLALLVFQKTAGFLPDFGKAFKTLACGLLVFAVSKALAFEGIGLFFEFLIAACLFALLLHLLKVFSINDWKHALRLLGNQP</sequence>
<evidence type="ECO:0000256" key="4">
    <source>
        <dbReference type="ARBA" id="ARBA00022989"/>
    </source>
</evidence>
<feature type="transmembrane region" description="Helical" evidence="6">
    <location>
        <begin position="364"/>
        <end position="382"/>
    </location>
</feature>
<dbReference type="EMBL" id="DUFW01000004">
    <property type="protein sequence ID" value="HIH21129.1"/>
    <property type="molecule type" value="Genomic_DNA"/>
</dbReference>
<feature type="transmembrane region" description="Helical" evidence="6">
    <location>
        <begin position="388"/>
        <end position="408"/>
    </location>
</feature>
<feature type="transmembrane region" description="Helical" evidence="6">
    <location>
        <begin position="85"/>
        <end position="107"/>
    </location>
</feature>
<feature type="transmembrane region" description="Helical" evidence="6">
    <location>
        <begin position="119"/>
        <end position="140"/>
    </location>
</feature>
<dbReference type="EMBL" id="JAGVWB010000005">
    <property type="protein sequence ID" value="MBS3057944.1"/>
    <property type="molecule type" value="Genomic_DNA"/>
</dbReference>
<feature type="transmembrane region" description="Helical" evidence="6">
    <location>
        <begin position="178"/>
        <end position="199"/>
    </location>
</feature>
<comment type="subcellular location">
    <subcellularLocation>
        <location evidence="1">Cell membrane</location>
        <topology evidence="1">Multi-pass membrane protein</topology>
    </subcellularLocation>
</comment>
<keyword evidence="5 6" id="KW-0472">Membrane</keyword>
<dbReference type="Proteomes" id="UP000680185">
    <property type="component" value="Unassembled WGS sequence"/>
</dbReference>
<evidence type="ECO:0000313" key="9">
    <source>
        <dbReference type="Proteomes" id="UP000590964"/>
    </source>
</evidence>
<dbReference type="PANTHER" id="PTHR30250:SF11">
    <property type="entry name" value="O-ANTIGEN TRANSPORTER-RELATED"/>
    <property type="match status" value="1"/>
</dbReference>
<evidence type="ECO:0000256" key="1">
    <source>
        <dbReference type="ARBA" id="ARBA00004651"/>
    </source>
</evidence>
<evidence type="ECO:0000256" key="6">
    <source>
        <dbReference type="SAM" id="Phobius"/>
    </source>
</evidence>
<protein>
    <submittedName>
        <fullName evidence="7">Oligosaccharide flippase family protein</fullName>
    </submittedName>
</protein>
<proteinExistence type="predicted"/>
<gene>
    <name evidence="7" type="ORF">HA222_00500</name>
    <name evidence="8" type="ORF">J4478_00910</name>
</gene>
<evidence type="ECO:0000313" key="7">
    <source>
        <dbReference type="EMBL" id="HIH21129.1"/>
    </source>
</evidence>
<keyword evidence="2" id="KW-1003">Cell membrane</keyword>
<feature type="transmembrane region" description="Helical" evidence="6">
    <location>
        <begin position="38"/>
        <end position="56"/>
    </location>
</feature>
<feature type="transmembrane region" description="Helical" evidence="6">
    <location>
        <begin position="333"/>
        <end position="352"/>
    </location>
</feature>
<feature type="transmembrane region" description="Helical" evidence="6">
    <location>
        <begin position="445"/>
        <end position="466"/>
    </location>
</feature>
<evidence type="ECO:0000313" key="8">
    <source>
        <dbReference type="EMBL" id="MBS3057944.1"/>
    </source>
</evidence>
<accession>A0A7J4JWU3</accession>
<dbReference type="AlphaFoldDB" id="A0A7J4JWU3"/>
<comment type="caution">
    <text evidence="7">The sequence shown here is derived from an EMBL/GenBank/DDBJ whole genome shotgun (WGS) entry which is preliminary data.</text>
</comment>